<geneLocation type="plasmid" evidence="1">
    <name>p17-15-vir-like</name>
</geneLocation>
<evidence type="ECO:0000313" key="1">
    <source>
        <dbReference type="EMBL" id="QTX14448.1"/>
    </source>
</evidence>
<name>A0A8B0SWE3_KLEPN</name>
<organism evidence="1">
    <name type="scientific">Klebsiella pneumoniae</name>
    <dbReference type="NCBI Taxonomy" id="573"/>
    <lineage>
        <taxon>Bacteria</taxon>
        <taxon>Pseudomonadati</taxon>
        <taxon>Pseudomonadota</taxon>
        <taxon>Gammaproteobacteria</taxon>
        <taxon>Enterobacterales</taxon>
        <taxon>Enterobacteriaceae</taxon>
        <taxon>Klebsiella/Raoultella group</taxon>
        <taxon>Klebsiella</taxon>
        <taxon>Klebsiella pneumoniae complex</taxon>
    </lineage>
</organism>
<dbReference type="AlphaFoldDB" id="A0A8B0SWE3"/>
<keyword evidence="1" id="KW-0614">Plasmid</keyword>
<protein>
    <submittedName>
        <fullName evidence="1">Uncharacterized protein</fullName>
    </submittedName>
</protein>
<dbReference type="EMBL" id="MN956836">
    <property type="protein sequence ID" value="QTX14448.1"/>
    <property type="molecule type" value="Genomic_DNA"/>
</dbReference>
<reference evidence="1" key="1">
    <citation type="submission" date="2020-01" db="EMBL/GenBank/DDBJ databases">
        <authorList>
            <person name="Qin S."/>
        </authorList>
    </citation>
    <scope>NUCLEOTIDE SEQUENCE</scope>
    <source>
        <strain evidence="1">CVir17-16-YZ6g</strain>
        <plasmid evidence="1">p17-15-vir-like</plasmid>
    </source>
</reference>
<accession>A0A8B0SWE3</accession>
<sequence length="42" mass="4647">MQWRGITLGHADAAALNQFDIDISKAQAPEARTGCFRTKRNS</sequence>
<proteinExistence type="predicted"/>